<dbReference type="SUPFAM" id="SSF52518">
    <property type="entry name" value="Thiamin diphosphate-binding fold (THDP-binding)"/>
    <property type="match status" value="1"/>
</dbReference>
<evidence type="ECO:0000256" key="1">
    <source>
        <dbReference type="ARBA" id="ARBA00001964"/>
    </source>
</evidence>
<name>A0A7J4XZ80_BACOV</name>
<dbReference type="Pfam" id="PF02779">
    <property type="entry name" value="Transket_pyr"/>
    <property type="match status" value="1"/>
</dbReference>
<accession>A0A7J4XZ80</accession>
<dbReference type="CDD" id="cd07033">
    <property type="entry name" value="TPP_PYR_DXS_TK_like"/>
    <property type="match status" value="1"/>
</dbReference>
<keyword evidence="3" id="KW-0786">Thiamine pyrophosphate</keyword>
<evidence type="ECO:0000259" key="4">
    <source>
        <dbReference type="SMART" id="SM00861"/>
    </source>
</evidence>
<reference evidence="5 6" key="1">
    <citation type="journal article" date="2019" name="Nat. Med.">
        <title>A library of human gut bacterial isolates paired with longitudinal multiomics data enables mechanistic microbiome research.</title>
        <authorList>
            <person name="Poyet M."/>
            <person name="Groussin M."/>
            <person name="Gibbons S.M."/>
            <person name="Avila-Pacheco J."/>
            <person name="Jiang X."/>
            <person name="Kearney S.M."/>
            <person name="Perrotta A.R."/>
            <person name="Berdy B."/>
            <person name="Zhao S."/>
            <person name="Lieberman T.D."/>
            <person name="Swanson P.K."/>
            <person name="Smith M."/>
            <person name="Roesemann S."/>
            <person name="Alexander J.E."/>
            <person name="Rich S.A."/>
            <person name="Livny J."/>
            <person name="Vlamakis H."/>
            <person name="Clish C."/>
            <person name="Bullock K."/>
            <person name="Deik A."/>
            <person name="Scott J."/>
            <person name="Pierce K.A."/>
            <person name="Xavier R.J."/>
            <person name="Alm E.J."/>
        </authorList>
    </citation>
    <scope>NUCLEOTIDE SEQUENCE [LARGE SCALE GENOMIC DNA]</scope>
    <source>
        <strain evidence="5 6">BIOML-A15</strain>
    </source>
</reference>
<dbReference type="SMART" id="SM00861">
    <property type="entry name" value="Transket_pyr"/>
    <property type="match status" value="1"/>
</dbReference>
<evidence type="ECO:0000256" key="2">
    <source>
        <dbReference type="ARBA" id="ARBA00007131"/>
    </source>
</evidence>
<dbReference type="InterPro" id="IPR005475">
    <property type="entry name" value="Transketolase-like_Pyr-bd"/>
</dbReference>
<dbReference type="EMBL" id="VWFP01000008">
    <property type="protein sequence ID" value="KAA4627663.1"/>
    <property type="molecule type" value="Genomic_DNA"/>
</dbReference>
<evidence type="ECO:0000313" key="6">
    <source>
        <dbReference type="Proteomes" id="UP000424805"/>
    </source>
</evidence>
<sequence length="326" mass="35191">MTQVVEFNSLKARTYSRLGQRGAIFGLGIFDAIGQNPNLVVLTADLATLSGLERFKNQYPDNFYNIGIAEQNMLGVAAGLSAEGFLPVATTYATFLSLRSCEQVRHYMGYMQQNIILIGSGAGLSMGFSGNTHYSIEDLAVMRAIPNIVILSPSDAGQAVKAFHAAVELKNPVYIRLSGGLNCPIIYKEEFTFAVGKGIRLKEGEDIQIIATGMMVHKALAIAEILAEKGVSAEVVDMHTIKPLDASIISRNKRMIVTLEEHNVLGGLGSAVAECLTLERNAPCLLRIGIEDTFLSPGDPDYLLEQAGLSVEKVVAKVENKLESLV</sequence>
<dbReference type="InterPro" id="IPR051157">
    <property type="entry name" value="PDH/Transketolase"/>
</dbReference>
<comment type="similarity">
    <text evidence="2">Belongs to the transketolase family.</text>
</comment>
<dbReference type="Gene3D" id="3.40.50.920">
    <property type="match status" value="1"/>
</dbReference>
<dbReference type="AlphaFoldDB" id="A0A7J4XZ80"/>
<dbReference type="PANTHER" id="PTHR43825:SF1">
    <property type="entry name" value="TRANSKETOLASE-LIKE PYRIMIDINE-BINDING DOMAIN-CONTAINING PROTEIN"/>
    <property type="match status" value="1"/>
</dbReference>
<evidence type="ECO:0000313" key="5">
    <source>
        <dbReference type="EMBL" id="KAA4627663.1"/>
    </source>
</evidence>
<dbReference type="Pfam" id="PF02780">
    <property type="entry name" value="Transketolase_C"/>
    <property type="match status" value="1"/>
</dbReference>
<comment type="caution">
    <text evidence="5">The sequence shown here is derived from an EMBL/GenBank/DDBJ whole genome shotgun (WGS) entry which is preliminary data.</text>
</comment>
<dbReference type="Proteomes" id="UP000424805">
    <property type="component" value="Unassembled WGS sequence"/>
</dbReference>
<dbReference type="FunFam" id="3.40.50.970:FF:000129">
    <property type="entry name" value="Transketolase"/>
    <property type="match status" value="1"/>
</dbReference>
<dbReference type="Gene3D" id="3.40.50.970">
    <property type="match status" value="1"/>
</dbReference>
<evidence type="ECO:0000256" key="3">
    <source>
        <dbReference type="ARBA" id="ARBA00023052"/>
    </source>
</evidence>
<dbReference type="PANTHER" id="PTHR43825">
    <property type="entry name" value="PYRUVATE DEHYDROGENASE E1 COMPONENT"/>
    <property type="match status" value="1"/>
</dbReference>
<dbReference type="InterPro" id="IPR009014">
    <property type="entry name" value="Transketo_C/PFOR_II"/>
</dbReference>
<dbReference type="SUPFAM" id="SSF52922">
    <property type="entry name" value="TK C-terminal domain-like"/>
    <property type="match status" value="1"/>
</dbReference>
<feature type="domain" description="Transketolase-like pyrimidine-binding" evidence="4">
    <location>
        <begin position="19"/>
        <end position="185"/>
    </location>
</feature>
<dbReference type="InterPro" id="IPR033248">
    <property type="entry name" value="Transketolase_C"/>
</dbReference>
<comment type="cofactor">
    <cofactor evidence="1">
        <name>thiamine diphosphate</name>
        <dbReference type="ChEBI" id="CHEBI:58937"/>
    </cofactor>
</comment>
<organism evidence="5 6">
    <name type="scientific">Bacteroides ovatus</name>
    <dbReference type="NCBI Taxonomy" id="28116"/>
    <lineage>
        <taxon>Bacteria</taxon>
        <taxon>Pseudomonadati</taxon>
        <taxon>Bacteroidota</taxon>
        <taxon>Bacteroidia</taxon>
        <taxon>Bacteroidales</taxon>
        <taxon>Bacteroidaceae</taxon>
        <taxon>Bacteroides</taxon>
    </lineage>
</organism>
<protein>
    <submittedName>
        <fullName evidence="5">Transketolase</fullName>
    </submittedName>
</protein>
<gene>
    <name evidence="5" type="ORF">F3B90_09310</name>
</gene>
<proteinExistence type="inferred from homology"/>
<dbReference type="InterPro" id="IPR029061">
    <property type="entry name" value="THDP-binding"/>
</dbReference>